<keyword evidence="2" id="KW-1185">Reference proteome</keyword>
<name>A0A834HLE3_RHYFE</name>
<organism evidence="1 2">
    <name type="scientific">Rhynchophorus ferrugineus</name>
    <name type="common">Red palm weevil</name>
    <name type="synonym">Curculio ferrugineus</name>
    <dbReference type="NCBI Taxonomy" id="354439"/>
    <lineage>
        <taxon>Eukaryota</taxon>
        <taxon>Metazoa</taxon>
        <taxon>Ecdysozoa</taxon>
        <taxon>Arthropoda</taxon>
        <taxon>Hexapoda</taxon>
        <taxon>Insecta</taxon>
        <taxon>Pterygota</taxon>
        <taxon>Neoptera</taxon>
        <taxon>Endopterygota</taxon>
        <taxon>Coleoptera</taxon>
        <taxon>Polyphaga</taxon>
        <taxon>Cucujiformia</taxon>
        <taxon>Curculionidae</taxon>
        <taxon>Dryophthorinae</taxon>
        <taxon>Rhynchophorus</taxon>
    </lineage>
</organism>
<protein>
    <submittedName>
        <fullName evidence="1">Uncharacterized protein</fullName>
    </submittedName>
</protein>
<sequence length="68" mass="7453">MRRRLVTCASQVGHLIYYLCDSGYSMQRPGERAGEAGFVLKGDSDTRTPLQDDGGCRLMFGIIATRPG</sequence>
<gene>
    <name evidence="1" type="ORF">GWI33_001161</name>
</gene>
<proteinExistence type="predicted"/>
<evidence type="ECO:0000313" key="2">
    <source>
        <dbReference type="Proteomes" id="UP000625711"/>
    </source>
</evidence>
<evidence type="ECO:0000313" key="1">
    <source>
        <dbReference type="EMBL" id="KAF7263783.1"/>
    </source>
</evidence>
<comment type="caution">
    <text evidence="1">The sequence shown here is derived from an EMBL/GenBank/DDBJ whole genome shotgun (WGS) entry which is preliminary data.</text>
</comment>
<accession>A0A834HLE3</accession>
<dbReference type="Proteomes" id="UP000625711">
    <property type="component" value="Unassembled WGS sequence"/>
</dbReference>
<feature type="non-terminal residue" evidence="1">
    <location>
        <position position="68"/>
    </location>
</feature>
<dbReference type="EMBL" id="JAACXV010019503">
    <property type="protein sequence ID" value="KAF7263783.1"/>
    <property type="molecule type" value="Genomic_DNA"/>
</dbReference>
<dbReference type="AlphaFoldDB" id="A0A834HLE3"/>
<reference evidence="1" key="1">
    <citation type="submission" date="2020-08" db="EMBL/GenBank/DDBJ databases">
        <title>Genome sequencing and assembly of the red palm weevil Rhynchophorus ferrugineus.</title>
        <authorList>
            <person name="Dias G.B."/>
            <person name="Bergman C.M."/>
            <person name="Manee M."/>
        </authorList>
    </citation>
    <scope>NUCLEOTIDE SEQUENCE</scope>
    <source>
        <strain evidence="1">AA-2017</strain>
        <tissue evidence="1">Whole larva</tissue>
    </source>
</reference>